<dbReference type="PANTHER" id="PTHR46969:SF1">
    <property type="entry name" value="BIFUNCTIONAL PROTEIN HLDE"/>
    <property type="match status" value="1"/>
</dbReference>
<keyword evidence="16" id="KW-1185">Reference proteome</keyword>
<dbReference type="InterPro" id="IPR023030">
    <property type="entry name" value="Bifunc_HldE"/>
</dbReference>
<accession>A0A062VGP2</accession>
<dbReference type="Gene3D" id="3.40.50.620">
    <property type="entry name" value="HUPs"/>
    <property type="match status" value="1"/>
</dbReference>
<dbReference type="STRING" id="1280954.HPO_13597"/>
<dbReference type="GO" id="GO:0009244">
    <property type="term" value="P:lipopolysaccharide core region biosynthetic process"/>
    <property type="evidence" value="ECO:0007669"/>
    <property type="project" value="UniProtKB-UniPathway"/>
</dbReference>
<dbReference type="PROSITE" id="PS00584">
    <property type="entry name" value="PFKB_KINASES_2"/>
    <property type="match status" value="1"/>
</dbReference>
<keyword evidence="4 12" id="KW-0808">Transferase</keyword>
<comment type="function">
    <text evidence="1 12">Catalyzes the phosphorylation of D-glycero-D-manno-heptose 7-phosphate at the C-1 position to selectively form D-glycero-beta-D-manno-heptose-1,7-bisphosphate.</text>
</comment>
<name>A0A062VGP2_9PROT</name>
<dbReference type="InterPro" id="IPR011914">
    <property type="entry name" value="RfaE_dom_II"/>
</dbReference>
<dbReference type="CDD" id="cd01172">
    <property type="entry name" value="RfaE_like"/>
    <property type="match status" value="1"/>
</dbReference>
<dbReference type="GO" id="GO:0005829">
    <property type="term" value="C:cytosol"/>
    <property type="evidence" value="ECO:0007669"/>
    <property type="project" value="TreeGrafter"/>
</dbReference>
<evidence type="ECO:0000256" key="1">
    <source>
        <dbReference type="ARBA" id="ARBA00002319"/>
    </source>
</evidence>
<feature type="domain" description="Carbohydrate kinase PfkB" evidence="13">
    <location>
        <begin position="16"/>
        <end position="312"/>
    </location>
</feature>
<evidence type="ECO:0000256" key="9">
    <source>
        <dbReference type="ARBA" id="ARBA00023268"/>
    </source>
</evidence>
<comment type="pathway">
    <text evidence="12">Nucleotide-sugar biosynthesis; ADP-L-glycero-beta-D-manno-heptose biosynthesis; ADP-L-glycero-beta-D-manno-heptose from D-glycero-beta-D-manno-heptose 7-phosphate: step 1/4.</text>
</comment>
<evidence type="ECO:0000256" key="3">
    <source>
        <dbReference type="ARBA" id="ARBA00004713"/>
    </source>
</evidence>
<dbReference type="Proteomes" id="UP000027100">
    <property type="component" value="Unassembled WGS sequence"/>
</dbReference>
<evidence type="ECO:0000313" key="16">
    <source>
        <dbReference type="Proteomes" id="UP000027100"/>
    </source>
</evidence>
<evidence type="ECO:0000256" key="8">
    <source>
        <dbReference type="ARBA" id="ARBA00022840"/>
    </source>
</evidence>
<dbReference type="AlphaFoldDB" id="A0A062VGP2"/>
<comment type="catalytic activity">
    <reaction evidence="11 12">
        <text>D-glycero-beta-D-manno-heptose 1-phosphate + ATP + H(+) = ADP-D-glycero-beta-D-manno-heptose + diphosphate</text>
        <dbReference type="Rhea" id="RHEA:27465"/>
        <dbReference type="ChEBI" id="CHEBI:15378"/>
        <dbReference type="ChEBI" id="CHEBI:30616"/>
        <dbReference type="ChEBI" id="CHEBI:33019"/>
        <dbReference type="ChEBI" id="CHEBI:59967"/>
        <dbReference type="ChEBI" id="CHEBI:61593"/>
        <dbReference type="EC" id="2.7.7.70"/>
    </reaction>
</comment>
<evidence type="ECO:0000259" key="14">
    <source>
        <dbReference type="Pfam" id="PF01467"/>
    </source>
</evidence>
<dbReference type="UniPathway" id="UPA00958"/>
<dbReference type="OrthoDB" id="9802794at2"/>
<proteinExistence type="inferred from homology"/>
<evidence type="ECO:0000256" key="11">
    <source>
        <dbReference type="ARBA" id="ARBA00047428"/>
    </source>
</evidence>
<dbReference type="UniPathway" id="UPA00356">
    <property type="reaction ID" value="UER00437"/>
</dbReference>
<dbReference type="EC" id="2.7.1.167" evidence="12"/>
<keyword evidence="5 12" id="KW-0548">Nucleotidyltransferase</keyword>
<feature type="active site" evidence="12">
    <location>
        <position position="274"/>
    </location>
</feature>
<dbReference type="PATRIC" id="fig|1280954.3.peg.2753"/>
<dbReference type="SUPFAM" id="SSF53613">
    <property type="entry name" value="Ribokinase-like"/>
    <property type="match status" value="1"/>
</dbReference>
<gene>
    <name evidence="12" type="primary">hldE</name>
    <name evidence="15" type="ORF">HPO_13597</name>
</gene>
<evidence type="ECO:0000256" key="12">
    <source>
        <dbReference type="HAMAP-Rule" id="MF_01603"/>
    </source>
</evidence>
<dbReference type="Pfam" id="PF00294">
    <property type="entry name" value="PfkB"/>
    <property type="match status" value="1"/>
</dbReference>
<keyword evidence="6 12" id="KW-0547">Nucleotide-binding</keyword>
<keyword evidence="7 12" id="KW-0418">Kinase</keyword>
<dbReference type="GO" id="GO:0033785">
    <property type="term" value="F:heptose 7-phosphate kinase activity"/>
    <property type="evidence" value="ECO:0007669"/>
    <property type="project" value="UniProtKB-UniRule"/>
</dbReference>
<dbReference type="EMBL" id="ARYM01000016">
    <property type="protein sequence ID" value="KCZ97703.1"/>
    <property type="molecule type" value="Genomic_DNA"/>
</dbReference>
<evidence type="ECO:0000256" key="4">
    <source>
        <dbReference type="ARBA" id="ARBA00022679"/>
    </source>
</evidence>
<dbReference type="InterPro" id="IPR011611">
    <property type="entry name" value="PfkB_dom"/>
</dbReference>
<dbReference type="NCBIfam" id="TIGR00125">
    <property type="entry name" value="cyt_tran_rel"/>
    <property type="match status" value="1"/>
</dbReference>
<dbReference type="PANTHER" id="PTHR46969">
    <property type="entry name" value="BIFUNCTIONAL PROTEIN HLDE"/>
    <property type="match status" value="1"/>
</dbReference>
<evidence type="ECO:0000256" key="2">
    <source>
        <dbReference type="ARBA" id="ARBA00003753"/>
    </source>
</evidence>
<dbReference type="InterPro" id="IPR002173">
    <property type="entry name" value="Carboh/pur_kinase_PfkB_CS"/>
</dbReference>
<dbReference type="InterPro" id="IPR014729">
    <property type="entry name" value="Rossmann-like_a/b/a_fold"/>
</dbReference>
<dbReference type="NCBIfam" id="TIGR02199">
    <property type="entry name" value="rfaE_dom_II"/>
    <property type="match status" value="1"/>
</dbReference>
<dbReference type="eggNOG" id="COG2870">
    <property type="taxonomic scope" value="Bacteria"/>
</dbReference>
<comment type="caution">
    <text evidence="15">The sequence shown here is derived from an EMBL/GenBank/DDBJ whole genome shotgun (WGS) entry which is preliminary data.</text>
</comment>
<dbReference type="PROSITE" id="PS00583">
    <property type="entry name" value="PFKB_KINASES_1"/>
    <property type="match status" value="1"/>
</dbReference>
<comment type="similarity">
    <text evidence="12">In the C-terminal section; belongs to the cytidylyltransferase family.</text>
</comment>
<comment type="subunit">
    <text evidence="12">Homodimer.</text>
</comment>
<evidence type="ECO:0000259" key="13">
    <source>
        <dbReference type="Pfam" id="PF00294"/>
    </source>
</evidence>
<dbReference type="GO" id="GO:0033786">
    <property type="term" value="F:heptose-1-phosphate adenylyltransferase activity"/>
    <property type="evidence" value="ECO:0007669"/>
    <property type="project" value="UniProtKB-UniRule"/>
</dbReference>
<evidence type="ECO:0000256" key="6">
    <source>
        <dbReference type="ARBA" id="ARBA00022741"/>
    </source>
</evidence>
<protein>
    <recommendedName>
        <fullName evidence="12">Bifunctional protein HldE</fullName>
    </recommendedName>
    <domain>
        <recommendedName>
            <fullName evidence="12">D-beta-D-heptose 7-phosphate kinase</fullName>
            <ecNumber evidence="12">2.7.1.167</ecNumber>
        </recommendedName>
        <alternativeName>
            <fullName evidence="12">D-beta-D-heptose 7-phosphotransferase</fullName>
        </alternativeName>
        <alternativeName>
            <fullName evidence="12">D-glycero-beta-D-manno-heptose-7-phosphate kinase</fullName>
        </alternativeName>
    </domain>
    <domain>
        <recommendedName>
            <fullName evidence="12">D-beta-D-heptose 1-phosphate adenylyltransferase</fullName>
            <ecNumber evidence="12">2.7.7.70</ecNumber>
        </recommendedName>
        <alternativeName>
            <fullName evidence="12">D-glycero-beta-D-manno-heptose 1-phosphate adenylyltransferase</fullName>
        </alternativeName>
    </domain>
</protein>
<dbReference type="HAMAP" id="MF_01603">
    <property type="entry name" value="HldE"/>
    <property type="match status" value="1"/>
</dbReference>
<dbReference type="Gene3D" id="3.40.1190.20">
    <property type="match status" value="1"/>
</dbReference>
<evidence type="ECO:0000256" key="7">
    <source>
        <dbReference type="ARBA" id="ARBA00022777"/>
    </source>
</evidence>
<evidence type="ECO:0000313" key="15">
    <source>
        <dbReference type="EMBL" id="KCZ97703.1"/>
    </source>
</evidence>
<keyword evidence="8 12" id="KW-0067">ATP-binding</keyword>
<dbReference type="InterPro" id="IPR029056">
    <property type="entry name" value="Ribokinase-like"/>
</dbReference>
<comment type="catalytic activity">
    <reaction evidence="12">
        <text>D-glycero-beta-D-manno-heptose 7-phosphate + ATP = D-glycero-beta-D-manno-heptose 1,7-bisphosphate + ADP + H(+)</text>
        <dbReference type="Rhea" id="RHEA:27473"/>
        <dbReference type="ChEBI" id="CHEBI:15378"/>
        <dbReference type="ChEBI" id="CHEBI:30616"/>
        <dbReference type="ChEBI" id="CHEBI:60204"/>
        <dbReference type="ChEBI" id="CHEBI:60208"/>
        <dbReference type="ChEBI" id="CHEBI:456216"/>
        <dbReference type="EC" id="2.7.1.167"/>
    </reaction>
</comment>
<dbReference type="RefSeq" id="WP_035599913.1">
    <property type="nucleotide sequence ID" value="NZ_ARYM01000016.1"/>
</dbReference>
<feature type="region of interest" description="Cytidylyltransferase" evidence="12">
    <location>
        <begin position="355"/>
        <end position="486"/>
    </location>
</feature>
<organism evidence="15 16">
    <name type="scientific">Hyphomonas polymorpha PS728</name>
    <dbReference type="NCBI Taxonomy" id="1280954"/>
    <lineage>
        <taxon>Bacteria</taxon>
        <taxon>Pseudomonadati</taxon>
        <taxon>Pseudomonadota</taxon>
        <taxon>Alphaproteobacteria</taxon>
        <taxon>Hyphomonadales</taxon>
        <taxon>Hyphomonadaceae</taxon>
        <taxon>Hyphomonas</taxon>
    </lineage>
</organism>
<dbReference type="eggNOG" id="COG0615">
    <property type="taxonomic scope" value="Bacteria"/>
</dbReference>
<feature type="binding site" evidence="12">
    <location>
        <begin position="204"/>
        <end position="207"/>
    </location>
    <ligand>
        <name>ATP</name>
        <dbReference type="ChEBI" id="CHEBI:30616"/>
    </ligand>
</feature>
<dbReference type="GO" id="GO:0097171">
    <property type="term" value="P:ADP-L-glycero-beta-D-manno-heptose biosynthetic process"/>
    <property type="evidence" value="ECO:0007669"/>
    <property type="project" value="UniProtKB-UniPathway"/>
</dbReference>
<reference evidence="15 16" key="1">
    <citation type="journal article" date="2014" name="Antonie Van Leeuwenhoek">
        <title>Hyphomonas beringensis sp. nov. and Hyphomonas chukchiensis sp. nov., isolated from surface seawater of the Bering Sea and Chukchi Sea.</title>
        <authorList>
            <person name="Li C."/>
            <person name="Lai Q."/>
            <person name="Li G."/>
            <person name="Dong C."/>
            <person name="Wang J."/>
            <person name="Liao Y."/>
            <person name="Shao Z."/>
        </authorList>
    </citation>
    <scope>NUCLEOTIDE SEQUENCE [LARGE SCALE GENOMIC DNA]</scope>
    <source>
        <strain evidence="15 16">PS728</strain>
    </source>
</reference>
<feature type="domain" description="Cytidyltransferase-like" evidence="14">
    <location>
        <begin position="355"/>
        <end position="461"/>
    </location>
</feature>
<dbReference type="SUPFAM" id="SSF52374">
    <property type="entry name" value="Nucleotidylyl transferase"/>
    <property type="match status" value="1"/>
</dbReference>
<feature type="region of interest" description="Ribokinase" evidence="12">
    <location>
        <begin position="1"/>
        <end position="327"/>
    </location>
</feature>
<dbReference type="GO" id="GO:0005524">
    <property type="term" value="F:ATP binding"/>
    <property type="evidence" value="ECO:0007669"/>
    <property type="project" value="UniProtKB-UniRule"/>
</dbReference>
<dbReference type="Pfam" id="PF01467">
    <property type="entry name" value="CTP_transf_like"/>
    <property type="match status" value="1"/>
</dbReference>
<comment type="pathway">
    <text evidence="12">Nucleotide-sugar biosynthesis; ADP-L-glycero-beta-D-manno-heptose biosynthesis; ADP-L-glycero-beta-D-manno-heptose from D-glycero-beta-D-manno-heptose 7-phosphate: step 3/4.</text>
</comment>
<comment type="pathway">
    <text evidence="3">Bacterial outer membrane biogenesis; LPS core biosynthesis.</text>
</comment>
<dbReference type="EC" id="2.7.7.70" evidence="12"/>
<keyword evidence="10 12" id="KW-0119">Carbohydrate metabolism</keyword>
<comment type="similarity">
    <text evidence="12">In the N-terminal section; belongs to the carbohydrate kinase PfkB family.</text>
</comment>
<dbReference type="InterPro" id="IPR011913">
    <property type="entry name" value="RfaE_dom_I"/>
</dbReference>
<dbReference type="GO" id="GO:0016773">
    <property type="term" value="F:phosphotransferase activity, alcohol group as acceptor"/>
    <property type="evidence" value="ECO:0007669"/>
    <property type="project" value="InterPro"/>
</dbReference>
<evidence type="ECO:0000256" key="10">
    <source>
        <dbReference type="ARBA" id="ARBA00023277"/>
    </source>
</evidence>
<keyword evidence="9 12" id="KW-0511">Multifunctional enzyme</keyword>
<sequence>MSSRLSGLLDQATGKRVLCIGDVMLDRFIYGAVERISPEAPVPVLRYSRDAAMPGGAANVARNLASLGLAPVLIGARGDDDAGRELLSRFVQDVSISVHLVTLEGRPTTLKSRFVAGGHQLLRVDTENAAPISETTETELIGIVAAEAEGAAAILISDYAKGLLTDRLLAAILQIAADHKIPVIADPKGRDFARYGAVDILKPNASELAAATGLSVSTDEEASWALRSALEILPAKAVVVTRAARGISLIGPDRKVHHEAGRAREVFDVSGAGDTSLAALAAAIAGGGTLEEAVSMAIAASGIAVGKSGTATVTAEEVKAALTDFGPAGRAGVLPIDAMIGQAERWRAAGLRIGFTNGCFDILHPGHIRVIEQARSHCDRLIIGLNSDASVKRLKGPQRPINTEQARADVLAALSAVDGVTIFDTDTPLEVITALKPDVLVKGGDYTKETIVGADIVEARGGEVVIVPLVPGHSTTATIARSTSGT</sequence>
<dbReference type="InterPro" id="IPR004821">
    <property type="entry name" value="Cyt_trans-like"/>
</dbReference>
<comment type="function">
    <text evidence="2 12">Catalyzes the ADP transfer from ATP to D-glycero-beta-D-manno-heptose 1-phosphate, yielding ADP-D-glycero-beta-D-manno-heptose.</text>
</comment>
<evidence type="ECO:0000256" key="5">
    <source>
        <dbReference type="ARBA" id="ARBA00022695"/>
    </source>
</evidence>